<dbReference type="RefSeq" id="WP_271636429.1">
    <property type="nucleotide sequence ID" value="NZ_CP094970.1"/>
</dbReference>
<accession>A0AA46YNC6</accession>
<dbReference type="KEGG" id="sgrg:L0C25_10405"/>
<protein>
    <submittedName>
        <fullName evidence="1">Uncharacterized protein</fullName>
    </submittedName>
</protein>
<name>A0AA46YNC6_9ACTN</name>
<dbReference type="Proteomes" id="UP001164390">
    <property type="component" value="Chromosome"/>
</dbReference>
<reference evidence="1" key="1">
    <citation type="submission" date="2022-01" db="EMBL/GenBank/DDBJ databases">
        <title>Nocardioidaceae gen. sp. A5X3R13.</title>
        <authorList>
            <person name="Lopez Marin M.A."/>
            <person name="Uhlik O."/>
        </authorList>
    </citation>
    <scope>NUCLEOTIDE SEQUENCE</scope>
    <source>
        <strain evidence="1">A5X3R13</strain>
    </source>
</reference>
<proteinExistence type="predicted"/>
<evidence type="ECO:0000313" key="2">
    <source>
        <dbReference type="Proteomes" id="UP001164390"/>
    </source>
</evidence>
<dbReference type="AlphaFoldDB" id="A0AA46YNC6"/>
<keyword evidence="2" id="KW-1185">Reference proteome</keyword>
<gene>
    <name evidence="1" type="ORF">L0C25_10405</name>
</gene>
<evidence type="ECO:0000313" key="1">
    <source>
        <dbReference type="EMBL" id="UYM07454.1"/>
    </source>
</evidence>
<organism evidence="1 2">
    <name type="scientific">Solicola gregarius</name>
    <dbReference type="NCBI Taxonomy" id="2908642"/>
    <lineage>
        <taxon>Bacteria</taxon>
        <taxon>Bacillati</taxon>
        <taxon>Actinomycetota</taxon>
        <taxon>Actinomycetes</taxon>
        <taxon>Propionibacteriales</taxon>
        <taxon>Nocardioidaceae</taxon>
        <taxon>Solicola</taxon>
    </lineage>
</organism>
<dbReference type="EMBL" id="CP094970">
    <property type="protein sequence ID" value="UYM07454.1"/>
    <property type="molecule type" value="Genomic_DNA"/>
</dbReference>
<sequence>MSWDETRRRWQAIREITSVIERDATGELPWDETYAEIFGDRDSLVRALEYRWTLMVQAQLDPELPDAVLAETFRKLTVRNAGLLRVLDRCANGEPYAAATKRMEGIAVVHA</sequence>